<comment type="subcellular location">
    <subcellularLocation>
        <location evidence="6">Cell membrane</location>
        <topology evidence="6">Multi-pass membrane protein</topology>
    </subcellularLocation>
    <subcellularLocation>
        <location evidence="1">Membrane</location>
        <topology evidence="1">Multi-pass membrane protein</topology>
    </subcellularLocation>
</comment>
<dbReference type="PANTHER" id="PTHR43483:SF3">
    <property type="entry name" value="MEMBRANE TRANSPORTER PROTEIN HI_0806-RELATED"/>
    <property type="match status" value="1"/>
</dbReference>
<accession>A0A0W0VL98</accession>
<dbReference type="eggNOG" id="COG0730">
    <property type="taxonomic scope" value="Bacteria"/>
</dbReference>
<dbReference type="Proteomes" id="UP000054869">
    <property type="component" value="Unassembled WGS sequence"/>
</dbReference>
<evidence type="ECO:0000256" key="6">
    <source>
        <dbReference type="RuleBase" id="RU363041"/>
    </source>
</evidence>
<feature type="transmembrane region" description="Helical" evidence="6">
    <location>
        <begin position="12"/>
        <end position="41"/>
    </location>
</feature>
<organism evidence="7 8">
    <name type="scientific">Legionella lansingensis</name>
    <dbReference type="NCBI Taxonomy" id="45067"/>
    <lineage>
        <taxon>Bacteria</taxon>
        <taxon>Pseudomonadati</taxon>
        <taxon>Pseudomonadota</taxon>
        <taxon>Gammaproteobacteria</taxon>
        <taxon>Legionellales</taxon>
        <taxon>Legionellaceae</taxon>
        <taxon>Legionella</taxon>
    </lineage>
</organism>
<dbReference type="PANTHER" id="PTHR43483">
    <property type="entry name" value="MEMBRANE TRANSPORTER PROTEIN HI_0806-RELATED"/>
    <property type="match status" value="1"/>
</dbReference>
<dbReference type="PATRIC" id="fig|45067.4.peg.1699"/>
<dbReference type="STRING" id="45067.Llan_1621"/>
<keyword evidence="3 6" id="KW-0812">Transmembrane</keyword>
<evidence type="ECO:0000313" key="8">
    <source>
        <dbReference type="Proteomes" id="UP000054869"/>
    </source>
</evidence>
<feature type="transmembrane region" description="Helical" evidence="6">
    <location>
        <begin position="253"/>
        <end position="269"/>
    </location>
</feature>
<dbReference type="Pfam" id="PF01925">
    <property type="entry name" value="TauE"/>
    <property type="match status" value="1"/>
</dbReference>
<sequence length="270" mass="28696">MISSTLAIYGGIYALTGSVAGLIAGTLGIGGGIVIIPALLFIFQHNSAFPPHLIMHMAVGTSLAVMFFTAQASVRAHHQLNGILWDVFKRLLPGLASGIVCGALTASYLSTDLLKILFAIFLIVVGIRLLLAKPSVHTPSSCLGKPLINTVISFLIGFTSGLLGVGGGSLVIPYLNYCGVEMRKAVAISALVTVIVALLGTFIFIIMGLKENSLPLYSTGYIYWPAVFCLALLSSVFAPLGAKITYRISVRQLQYAFVLLLFIVAMELLF</sequence>
<evidence type="ECO:0000256" key="1">
    <source>
        <dbReference type="ARBA" id="ARBA00004141"/>
    </source>
</evidence>
<evidence type="ECO:0000313" key="7">
    <source>
        <dbReference type="EMBL" id="KTD20891.1"/>
    </source>
</evidence>
<feature type="transmembrane region" description="Helical" evidence="6">
    <location>
        <begin position="152"/>
        <end position="175"/>
    </location>
</feature>
<reference evidence="7 8" key="1">
    <citation type="submission" date="2015-11" db="EMBL/GenBank/DDBJ databases">
        <title>Genomic analysis of 38 Legionella species identifies large and diverse effector repertoires.</title>
        <authorList>
            <person name="Burstein D."/>
            <person name="Amaro F."/>
            <person name="Zusman T."/>
            <person name="Lifshitz Z."/>
            <person name="Cohen O."/>
            <person name="Gilbert J.A."/>
            <person name="Pupko T."/>
            <person name="Shuman H.A."/>
            <person name="Segal G."/>
        </authorList>
    </citation>
    <scope>NUCLEOTIDE SEQUENCE [LARGE SCALE GENOMIC DNA]</scope>
    <source>
        <strain evidence="7 8">ATCC 49751</strain>
    </source>
</reference>
<keyword evidence="8" id="KW-1185">Reference proteome</keyword>
<name>A0A0W0VL98_9GAMM</name>
<feature type="transmembrane region" description="Helical" evidence="6">
    <location>
        <begin position="91"/>
        <end position="109"/>
    </location>
</feature>
<comment type="caution">
    <text evidence="7">The sequence shown here is derived from an EMBL/GenBank/DDBJ whole genome shotgun (WGS) entry which is preliminary data.</text>
</comment>
<evidence type="ECO:0000256" key="4">
    <source>
        <dbReference type="ARBA" id="ARBA00022989"/>
    </source>
</evidence>
<dbReference type="GO" id="GO:0005886">
    <property type="term" value="C:plasma membrane"/>
    <property type="evidence" value="ECO:0007669"/>
    <property type="project" value="UniProtKB-SubCell"/>
</dbReference>
<feature type="transmembrane region" description="Helical" evidence="6">
    <location>
        <begin position="221"/>
        <end position="241"/>
    </location>
</feature>
<dbReference type="EMBL" id="LNYI01000033">
    <property type="protein sequence ID" value="KTD20891.1"/>
    <property type="molecule type" value="Genomic_DNA"/>
</dbReference>
<dbReference type="OrthoDB" id="457670at2"/>
<evidence type="ECO:0000256" key="3">
    <source>
        <dbReference type="ARBA" id="ARBA00022692"/>
    </source>
</evidence>
<keyword evidence="6" id="KW-1003">Cell membrane</keyword>
<comment type="similarity">
    <text evidence="2 6">Belongs to the 4-toluene sulfonate uptake permease (TSUP) (TC 2.A.102) family.</text>
</comment>
<gene>
    <name evidence="7" type="ORF">Llan_1621</name>
</gene>
<proteinExistence type="inferred from homology"/>
<keyword evidence="5 6" id="KW-0472">Membrane</keyword>
<feature type="transmembrane region" description="Helical" evidence="6">
    <location>
        <begin position="53"/>
        <end position="71"/>
    </location>
</feature>
<evidence type="ECO:0000256" key="5">
    <source>
        <dbReference type="ARBA" id="ARBA00023136"/>
    </source>
</evidence>
<keyword evidence="4 6" id="KW-1133">Transmembrane helix</keyword>
<evidence type="ECO:0000256" key="2">
    <source>
        <dbReference type="ARBA" id="ARBA00009142"/>
    </source>
</evidence>
<feature type="transmembrane region" description="Helical" evidence="6">
    <location>
        <begin position="187"/>
        <end position="209"/>
    </location>
</feature>
<protein>
    <recommendedName>
        <fullName evidence="6">Probable membrane transporter protein</fullName>
    </recommendedName>
</protein>
<dbReference type="InterPro" id="IPR002781">
    <property type="entry name" value="TM_pro_TauE-like"/>
</dbReference>
<feature type="transmembrane region" description="Helical" evidence="6">
    <location>
        <begin position="116"/>
        <end position="132"/>
    </location>
</feature>
<dbReference type="RefSeq" id="WP_028372366.1">
    <property type="nucleotide sequence ID" value="NZ_CAAAJD010000002.1"/>
</dbReference>
<dbReference type="AlphaFoldDB" id="A0A0W0VL98"/>